<evidence type="ECO:0000256" key="2">
    <source>
        <dbReference type="ARBA" id="ARBA00022490"/>
    </source>
</evidence>
<keyword evidence="3" id="KW-0547">Nucleotide-binding</keyword>
<accession>C5LQD0</accession>
<feature type="domain" description="Kinesin motor" evidence="7">
    <location>
        <begin position="1"/>
        <end position="69"/>
    </location>
</feature>
<dbReference type="EMBL" id="GG684565">
    <property type="protein sequence ID" value="EER01063.1"/>
    <property type="molecule type" value="Genomic_DNA"/>
</dbReference>
<protein>
    <recommendedName>
        <fullName evidence="7">Kinesin motor domain-containing protein</fullName>
    </recommendedName>
</protein>
<sequence length="69" mass="7668">VQRLMDYGIRRRVVGATNMNSHSSRSHAVFTVRLESKFMQLVSLNSRLNLVDLSGSERSGKTGAEGEVM</sequence>
<keyword evidence="5" id="KW-0175">Coiled coil</keyword>
<keyword evidence="4" id="KW-0067">ATP-binding</keyword>
<comment type="subcellular location">
    <subcellularLocation>
        <location evidence="1">Cytoplasm</location>
    </subcellularLocation>
</comment>
<dbReference type="AlphaFoldDB" id="C5LQD0"/>
<name>C5LQD0_PERM5</name>
<dbReference type="GO" id="GO:0007052">
    <property type="term" value="P:mitotic spindle organization"/>
    <property type="evidence" value="ECO:0007669"/>
    <property type="project" value="TreeGrafter"/>
</dbReference>
<comment type="caution">
    <text evidence="6">Lacks conserved residue(s) required for the propagation of feature annotation.</text>
</comment>
<dbReference type="Pfam" id="PF00225">
    <property type="entry name" value="Kinesin"/>
    <property type="match status" value="1"/>
</dbReference>
<dbReference type="PRINTS" id="PR00380">
    <property type="entry name" value="KINESINHEAVY"/>
</dbReference>
<gene>
    <name evidence="8" type="ORF">Pmar_PMAR027657</name>
</gene>
<organism evidence="9">
    <name type="scientific">Perkinsus marinus (strain ATCC 50983 / TXsc)</name>
    <dbReference type="NCBI Taxonomy" id="423536"/>
    <lineage>
        <taxon>Eukaryota</taxon>
        <taxon>Sar</taxon>
        <taxon>Alveolata</taxon>
        <taxon>Perkinsozoa</taxon>
        <taxon>Perkinsea</taxon>
        <taxon>Perkinsida</taxon>
        <taxon>Perkinsidae</taxon>
        <taxon>Perkinsus</taxon>
    </lineage>
</organism>
<dbReference type="GO" id="GO:0051231">
    <property type="term" value="P:spindle elongation"/>
    <property type="evidence" value="ECO:0007669"/>
    <property type="project" value="TreeGrafter"/>
</dbReference>
<dbReference type="OrthoDB" id="3176171at2759"/>
<dbReference type="InterPro" id="IPR001752">
    <property type="entry name" value="Kinesin_motor_dom"/>
</dbReference>
<evidence type="ECO:0000313" key="8">
    <source>
        <dbReference type="EMBL" id="EER01063.1"/>
    </source>
</evidence>
<dbReference type="GO" id="GO:0003777">
    <property type="term" value="F:microtubule motor activity"/>
    <property type="evidence" value="ECO:0007669"/>
    <property type="project" value="InterPro"/>
</dbReference>
<keyword evidence="2" id="KW-0963">Cytoplasm</keyword>
<dbReference type="InterPro" id="IPR027640">
    <property type="entry name" value="Kinesin-like_fam"/>
</dbReference>
<dbReference type="GO" id="GO:0005875">
    <property type="term" value="C:microtubule associated complex"/>
    <property type="evidence" value="ECO:0007669"/>
    <property type="project" value="TreeGrafter"/>
</dbReference>
<dbReference type="PANTHER" id="PTHR47969:SF15">
    <property type="entry name" value="CHROMOSOME-ASSOCIATED KINESIN KIF4A-RELATED"/>
    <property type="match status" value="1"/>
</dbReference>
<dbReference type="GO" id="GO:0007018">
    <property type="term" value="P:microtubule-based movement"/>
    <property type="evidence" value="ECO:0007669"/>
    <property type="project" value="InterPro"/>
</dbReference>
<reference evidence="8 9" key="1">
    <citation type="submission" date="2008-07" db="EMBL/GenBank/DDBJ databases">
        <authorList>
            <person name="El-Sayed N."/>
            <person name="Caler E."/>
            <person name="Inman J."/>
            <person name="Amedeo P."/>
            <person name="Hass B."/>
            <person name="Wortman J."/>
        </authorList>
    </citation>
    <scope>NUCLEOTIDE SEQUENCE [LARGE SCALE GENOMIC DNA]</scope>
    <source>
        <strain evidence="9">ATCC 50983 / TXsc</strain>
    </source>
</reference>
<evidence type="ECO:0000259" key="7">
    <source>
        <dbReference type="PROSITE" id="PS50067"/>
    </source>
</evidence>
<dbReference type="GO" id="GO:0005737">
    <property type="term" value="C:cytoplasm"/>
    <property type="evidence" value="ECO:0007669"/>
    <property type="project" value="UniProtKB-SubCell"/>
</dbReference>
<evidence type="ECO:0000256" key="6">
    <source>
        <dbReference type="PROSITE-ProRule" id="PRU00283"/>
    </source>
</evidence>
<evidence type="ECO:0000256" key="3">
    <source>
        <dbReference type="ARBA" id="ARBA00022741"/>
    </source>
</evidence>
<dbReference type="RefSeq" id="XP_002768345.1">
    <property type="nucleotide sequence ID" value="XM_002768299.1"/>
</dbReference>
<dbReference type="Proteomes" id="UP000007800">
    <property type="component" value="Unassembled WGS sequence"/>
</dbReference>
<comment type="similarity">
    <text evidence="6">Belongs to the TRAFAC class myosin-kinesin ATPase superfamily. Kinesin family.</text>
</comment>
<evidence type="ECO:0000256" key="4">
    <source>
        <dbReference type="ARBA" id="ARBA00022840"/>
    </source>
</evidence>
<dbReference type="PANTHER" id="PTHR47969">
    <property type="entry name" value="CHROMOSOME-ASSOCIATED KINESIN KIF4A-RELATED"/>
    <property type="match status" value="1"/>
</dbReference>
<dbReference type="GeneID" id="9057730"/>
<dbReference type="InParanoid" id="C5LQD0"/>
<dbReference type="GO" id="GO:0005524">
    <property type="term" value="F:ATP binding"/>
    <property type="evidence" value="ECO:0007669"/>
    <property type="project" value="UniProtKB-KW"/>
</dbReference>
<dbReference type="Gene3D" id="3.40.850.10">
    <property type="entry name" value="Kinesin motor domain"/>
    <property type="match status" value="1"/>
</dbReference>
<dbReference type="InterPro" id="IPR036961">
    <property type="entry name" value="Kinesin_motor_dom_sf"/>
</dbReference>
<keyword evidence="9" id="KW-1185">Reference proteome</keyword>
<feature type="non-terminal residue" evidence="8">
    <location>
        <position position="1"/>
    </location>
</feature>
<dbReference type="InterPro" id="IPR027417">
    <property type="entry name" value="P-loop_NTPase"/>
</dbReference>
<evidence type="ECO:0000256" key="5">
    <source>
        <dbReference type="ARBA" id="ARBA00023054"/>
    </source>
</evidence>
<evidence type="ECO:0000256" key="1">
    <source>
        <dbReference type="ARBA" id="ARBA00004496"/>
    </source>
</evidence>
<dbReference type="PROSITE" id="PS50067">
    <property type="entry name" value="KINESIN_MOTOR_2"/>
    <property type="match status" value="1"/>
</dbReference>
<proteinExistence type="inferred from homology"/>
<dbReference type="SUPFAM" id="SSF52540">
    <property type="entry name" value="P-loop containing nucleoside triphosphate hydrolases"/>
    <property type="match status" value="1"/>
</dbReference>
<dbReference type="GO" id="GO:0008017">
    <property type="term" value="F:microtubule binding"/>
    <property type="evidence" value="ECO:0007669"/>
    <property type="project" value="InterPro"/>
</dbReference>
<evidence type="ECO:0000313" key="9">
    <source>
        <dbReference type="Proteomes" id="UP000007800"/>
    </source>
</evidence>